<organism evidence="3 4">
    <name type="scientific">Sutcliffiella rhizosphaerae</name>
    <dbReference type="NCBI Taxonomy" id="2880967"/>
    <lineage>
        <taxon>Bacteria</taxon>
        <taxon>Bacillati</taxon>
        <taxon>Bacillota</taxon>
        <taxon>Bacilli</taxon>
        <taxon>Bacillales</taxon>
        <taxon>Bacillaceae</taxon>
        <taxon>Sutcliffiella</taxon>
    </lineage>
</organism>
<proteinExistence type="predicted"/>
<name>A0ABM8YNV0_9BACI</name>
<dbReference type="InterPro" id="IPR038763">
    <property type="entry name" value="DHH_sf"/>
</dbReference>
<dbReference type="PANTHER" id="PTHR42146">
    <property type="entry name" value="3',5'-CYCLIC-NUCLEOTIDE PHOSPHODIESTERASE"/>
    <property type="match status" value="1"/>
</dbReference>
<dbReference type="GO" id="GO:0016787">
    <property type="term" value="F:hydrolase activity"/>
    <property type="evidence" value="ECO:0007669"/>
    <property type="project" value="UniProtKB-KW"/>
</dbReference>
<dbReference type="InterPro" id="IPR003156">
    <property type="entry name" value="DHHA1_dom"/>
</dbReference>
<accession>A0ABM8YNV0</accession>
<keyword evidence="4" id="KW-1185">Reference proteome</keyword>
<dbReference type="EMBL" id="CAKJTJ010000012">
    <property type="protein sequence ID" value="CAG9621671.1"/>
    <property type="molecule type" value="Genomic_DNA"/>
</dbReference>
<dbReference type="SUPFAM" id="SSF64182">
    <property type="entry name" value="DHH phosphoesterases"/>
    <property type="match status" value="1"/>
</dbReference>
<evidence type="ECO:0000313" key="4">
    <source>
        <dbReference type="Proteomes" id="UP000789833"/>
    </source>
</evidence>
<dbReference type="Proteomes" id="UP000789833">
    <property type="component" value="Unassembled WGS sequence"/>
</dbReference>
<dbReference type="InterPro" id="IPR058608">
    <property type="entry name" value="NrnB_C"/>
</dbReference>
<evidence type="ECO:0000259" key="1">
    <source>
        <dbReference type="Pfam" id="PF02272"/>
    </source>
</evidence>
<comment type="caution">
    <text evidence="3">The sequence shown here is derived from an EMBL/GenBank/DDBJ whole genome shotgun (WGS) entry which is preliminary data.</text>
</comment>
<dbReference type="Pfam" id="PF02272">
    <property type="entry name" value="DHHA1"/>
    <property type="match status" value="1"/>
</dbReference>
<gene>
    <name evidence="3" type="primary">nrnB</name>
    <name evidence="3" type="ORF">BACCIP111883_02444</name>
</gene>
<sequence length="395" mass="45878">MIHLFTHNDLDGVGCGILAKIAFEDKVMVHYNSVGSLNYQVADFLNEATTKHQIYITDLSVHDENALKLEEFVTGGGFAQFIDHHKTALHLNEFEWASVVVEYEDGRLTSATSLFYEYLVKHHYIQRTKSLDEAVELIRQYDTWEWDKLNNVKAKRLNDLLYMISIEEFEERMLEKLSNDSAFDFDDFETKILDMEEQKLERYLRKKRREIVQKPIDNLWVGIVHAEQFLSELGNVLGKENTHLDYIAMINMGNKRISLRTIHDNIDVSAVARKFDGGGHAKASGCQLNEEAYKLFVEEAFSLVPVKQDAQNNIFNVKESSNGVLYDSKEQGTFFLFPKDNGSWYVENKAHLIESSFSTFLEAEKHIKRNHGAWLQKDEEYVNFLVENIKRLKEK</sequence>
<evidence type="ECO:0000259" key="2">
    <source>
        <dbReference type="Pfam" id="PF26386"/>
    </source>
</evidence>
<feature type="domain" description="DHHA1" evidence="1">
    <location>
        <begin position="246"/>
        <end position="301"/>
    </location>
</feature>
<dbReference type="Gene3D" id="3.10.310.30">
    <property type="match status" value="1"/>
</dbReference>
<feature type="domain" description="Oligoribonuclease NrnB C-terminal" evidence="2">
    <location>
        <begin position="323"/>
        <end position="394"/>
    </location>
</feature>
<reference evidence="3 4" key="1">
    <citation type="submission" date="2021-10" db="EMBL/GenBank/DDBJ databases">
        <authorList>
            <person name="Criscuolo A."/>
        </authorList>
    </citation>
    <scope>NUCLEOTIDE SEQUENCE [LARGE SCALE GENOMIC DNA]</scope>
    <source>
        <strain evidence="4">CIP 111883</strain>
    </source>
</reference>
<dbReference type="PANTHER" id="PTHR42146:SF1">
    <property type="entry name" value="OLIGORIBONUCLEASE NRNB"/>
    <property type="match status" value="1"/>
</dbReference>
<dbReference type="EC" id="3.1.-.-" evidence="3"/>
<dbReference type="Pfam" id="PF26386">
    <property type="entry name" value="NrnB_C"/>
    <property type="match status" value="1"/>
</dbReference>
<keyword evidence="3" id="KW-0378">Hydrolase</keyword>
<dbReference type="RefSeq" id="WP_230501553.1">
    <property type="nucleotide sequence ID" value="NZ_CAKJTJ010000012.1"/>
</dbReference>
<protein>
    <submittedName>
        <fullName evidence="3">Oligoribonuclease NrnB</fullName>
        <ecNumber evidence="3">3.1.-.-</ecNumber>
    </submittedName>
</protein>
<evidence type="ECO:0000313" key="3">
    <source>
        <dbReference type="EMBL" id="CAG9621671.1"/>
    </source>
</evidence>
<dbReference type="InterPro" id="IPR052968">
    <property type="entry name" value="Nucleotide_metab_enz"/>
</dbReference>